<feature type="region of interest" description="Disordered" evidence="1">
    <location>
        <begin position="784"/>
        <end position="830"/>
    </location>
</feature>
<dbReference type="Proteomes" id="UP001492380">
    <property type="component" value="Unassembled WGS sequence"/>
</dbReference>
<gene>
    <name evidence="2" type="ORF">HDK90DRAFT_466900</name>
</gene>
<sequence>MSCPSRDFLDITVHTARCGDCNTRNRSILKRCPRCGHQQCVPCNQVRNGQHGMHLMGLTDLSIGDGASRKSSGVSSKKRSGGSSVETGSRPGRGRSSRQQSTTSSRKRSASRGEEEQTTRRKKRLVRGSKRMSDGNGRDGRPRDGTPEAPMPIRSASSSPGLFVPARTPPVGHVRADSLRWSPRAANHHRSPPRLLSPGLPTPASSRRQAPDTDMAPHRDESPFRGFDINDGWSFPDEGEGEREHTRQLPARHHGVENGNGHQVNGDARQPPARPNGLVNGNINDHPLTNGHVSPNGNGMVNGNGLSNGLGGTTNGLGAAVNGNGHVPSIEIYEDSPSASPAARLPPSAPPNSPRILDLDAAQRQRRDTSASTDIDEPAQPSTFRRHRRALRSLEVTDNTRFLDTVPEGDASPPPGPRVGQLQHPQNPPHVAGTPHTPSTLLSRGRTSATAPTPGNEENFHPVQDSPGTEPSSPDTQIAAPALQSPTQYTVGHPWPTVQAEQAYNNWTRLYQPHGLGGLERAATRDDEAQTTESHATHTTTTPRTNGTSSQPETTESQSRSRDHSPGAYNHRATRSGRYAPRNLDGTMDSPPSTTMSTRDAHKESSRARPGTYEEIEEVLDKVPLSESYRRQPRAALPPFVGLDMLKPSARSAVLEYRGAYERARQKEIEEYDLWMMEEQRKETEMRIEMHRRRRAAQRTQFHAADAPDQSLGAQSGTVVVPNSRITYSAVRDVPEPGRRQSVDPKSQIDKLIQHLPGEDWDWETYQLVHGAIHLDDQLPPEQRRLSARERRDAEEILMDLIPDTLPRTDEEERARREREEDEEDEEDEE</sequence>
<feature type="region of interest" description="Disordered" evidence="1">
    <location>
        <begin position="329"/>
        <end position="482"/>
    </location>
</feature>
<evidence type="ECO:0000256" key="1">
    <source>
        <dbReference type="SAM" id="MobiDB-lite"/>
    </source>
</evidence>
<feature type="compositionally biased region" description="Low complexity" evidence="1">
    <location>
        <begin position="69"/>
        <end position="90"/>
    </location>
</feature>
<feature type="compositionally biased region" description="Basic residues" evidence="1">
    <location>
        <begin position="120"/>
        <end position="130"/>
    </location>
</feature>
<feature type="compositionally biased region" description="Basic and acidic residues" evidence="1">
    <location>
        <begin position="357"/>
        <end position="369"/>
    </location>
</feature>
<reference evidence="2 3" key="1">
    <citation type="submission" date="2024-04" db="EMBL/GenBank/DDBJ databases">
        <title>Phyllosticta paracitricarpa is synonymous to the EU quarantine fungus P. citricarpa based on phylogenomic analyses.</title>
        <authorList>
            <consortium name="Lawrence Berkeley National Laboratory"/>
            <person name="Van Ingen-Buijs V.A."/>
            <person name="Van Westerhoven A.C."/>
            <person name="Haridas S."/>
            <person name="Skiadas P."/>
            <person name="Martin F."/>
            <person name="Groenewald J.Z."/>
            <person name="Crous P.W."/>
            <person name="Seidl M.F."/>
        </authorList>
    </citation>
    <scope>NUCLEOTIDE SEQUENCE [LARGE SCALE GENOMIC DNA]</scope>
    <source>
        <strain evidence="2 3">CBS 123374</strain>
    </source>
</reference>
<feature type="compositionally biased region" description="Acidic residues" evidence="1">
    <location>
        <begin position="820"/>
        <end position="830"/>
    </location>
</feature>
<comment type="caution">
    <text evidence="2">The sequence shown here is derived from an EMBL/GenBank/DDBJ whole genome shotgun (WGS) entry which is preliminary data.</text>
</comment>
<accession>A0ABR1YN17</accession>
<feature type="region of interest" description="Disordered" evidence="1">
    <location>
        <begin position="183"/>
        <end position="307"/>
    </location>
</feature>
<feature type="compositionally biased region" description="Low complexity" evidence="1">
    <location>
        <begin position="531"/>
        <end position="558"/>
    </location>
</feature>
<feature type="compositionally biased region" description="Basic and acidic residues" evidence="1">
    <location>
        <begin position="784"/>
        <end position="795"/>
    </location>
</feature>
<feature type="compositionally biased region" description="Basic and acidic residues" evidence="1">
    <location>
        <begin position="209"/>
        <end position="223"/>
    </location>
</feature>
<keyword evidence="3" id="KW-1185">Reference proteome</keyword>
<organism evidence="2 3">
    <name type="scientific">Phyllosticta capitalensis</name>
    <dbReference type="NCBI Taxonomy" id="121624"/>
    <lineage>
        <taxon>Eukaryota</taxon>
        <taxon>Fungi</taxon>
        <taxon>Dikarya</taxon>
        <taxon>Ascomycota</taxon>
        <taxon>Pezizomycotina</taxon>
        <taxon>Dothideomycetes</taxon>
        <taxon>Dothideomycetes incertae sedis</taxon>
        <taxon>Botryosphaeriales</taxon>
        <taxon>Phyllostictaceae</taxon>
        <taxon>Phyllosticta</taxon>
    </lineage>
</organism>
<evidence type="ECO:0000313" key="3">
    <source>
        <dbReference type="Proteomes" id="UP001492380"/>
    </source>
</evidence>
<dbReference type="EMBL" id="JBBWRZ010000006">
    <property type="protein sequence ID" value="KAK8233891.1"/>
    <property type="molecule type" value="Genomic_DNA"/>
</dbReference>
<evidence type="ECO:0000313" key="2">
    <source>
        <dbReference type="EMBL" id="KAK8233891.1"/>
    </source>
</evidence>
<feature type="region of interest" description="Disordered" evidence="1">
    <location>
        <begin position="523"/>
        <end position="613"/>
    </location>
</feature>
<protein>
    <submittedName>
        <fullName evidence="2">Uncharacterized protein</fullName>
    </submittedName>
</protein>
<feature type="compositionally biased region" description="Low complexity" evidence="1">
    <location>
        <begin position="587"/>
        <end position="598"/>
    </location>
</feature>
<feature type="compositionally biased region" description="Polar residues" evidence="1">
    <location>
        <begin position="436"/>
        <end position="453"/>
    </location>
</feature>
<feature type="compositionally biased region" description="Polar residues" evidence="1">
    <location>
        <begin position="466"/>
        <end position="476"/>
    </location>
</feature>
<feature type="compositionally biased region" description="Basic and acidic residues" evidence="1">
    <location>
        <begin position="807"/>
        <end position="819"/>
    </location>
</feature>
<feature type="compositionally biased region" description="Low complexity" evidence="1">
    <location>
        <begin position="336"/>
        <end position="346"/>
    </location>
</feature>
<feature type="compositionally biased region" description="Low complexity" evidence="1">
    <location>
        <begin position="193"/>
        <end position="203"/>
    </location>
</feature>
<name>A0ABR1YN17_9PEZI</name>
<feature type="compositionally biased region" description="Basic and acidic residues" evidence="1">
    <location>
        <begin position="131"/>
        <end position="146"/>
    </location>
</feature>
<proteinExistence type="predicted"/>
<feature type="region of interest" description="Disordered" evidence="1">
    <location>
        <begin position="62"/>
        <end position="171"/>
    </location>
</feature>